<keyword evidence="1" id="KW-1133">Transmembrane helix</keyword>
<accession>A0A2T3YTV4</accession>
<gene>
    <name evidence="2" type="ORF">M441DRAFT_450016</name>
</gene>
<evidence type="ECO:0000256" key="1">
    <source>
        <dbReference type="SAM" id="Phobius"/>
    </source>
</evidence>
<proteinExistence type="predicted"/>
<evidence type="ECO:0000313" key="2">
    <source>
        <dbReference type="EMBL" id="PTB35995.1"/>
    </source>
</evidence>
<dbReference type="Proteomes" id="UP000240493">
    <property type="component" value="Unassembled WGS sequence"/>
</dbReference>
<dbReference type="AlphaFoldDB" id="A0A2T3YTV4"/>
<keyword evidence="1" id="KW-0472">Membrane</keyword>
<dbReference type="EMBL" id="KZ679272">
    <property type="protein sequence ID" value="PTB35995.1"/>
    <property type="molecule type" value="Genomic_DNA"/>
</dbReference>
<protein>
    <submittedName>
        <fullName evidence="2">Uncharacterized protein</fullName>
    </submittedName>
</protein>
<sequence>MLSPAVVPAHRGRRKNSFQCCGSEAPRALLRRCHWSLFFFFFFCFLFLFPSYLEMRREERDTLLCYYYHAPTCTLALTGCVEPAPVEDRSI</sequence>
<keyword evidence="3" id="KW-1185">Reference proteome</keyword>
<reference evidence="2 3" key="1">
    <citation type="submission" date="2016-07" db="EMBL/GenBank/DDBJ databases">
        <title>Multiple horizontal gene transfer events from other fungi enriched the ability of initially mycotrophic Trichoderma (Ascomycota) to feed on dead plant biomass.</title>
        <authorList>
            <consortium name="DOE Joint Genome Institute"/>
            <person name="Aerts A."/>
            <person name="Atanasova L."/>
            <person name="Chenthamara K."/>
            <person name="Zhang J."/>
            <person name="Grujic M."/>
            <person name="Henrissat B."/>
            <person name="Kuo A."/>
            <person name="Salamov A."/>
            <person name="Lipzen A."/>
            <person name="Labutti K."/>
            <person name="Barry K."/>
            <person name="Miao Y."/>
            <person name="Rahimi M.J."/>
            <person name="Shen Q."/>
            <person name="Grigoriev I.V."/>
            <person name="Kubicek C.P."/>
            <person name="Druzhinina I.S."/>
        </authorList>
    </citation>
    <scope>NUCLEOTIDE SEQUENCE [LARGE SCALE GENOMIC DNA]</scope>
    <source>
        <strain evidence="2 3">CBS 433.97</strain>
    </source>
</reference>
<evidence type="ECO:0000313" key="3">
    <source>
        <dbReference type="Proteomes" id="UP000240493"/>
    </source>
</evidence>
<name>A0A2T3YTV4_TRIA4</name>
<organism evidence="2 3">
    <name type="scientific">Trichoderma asperellum (strain ATCC 204424 / CBS 433.97 / NBRC 101777)</name>
    <dbReference type="NCBI Taxonomy" id="1042311"/>
    <lineage>
        <taxon>Eukaryota</taxon>
        <taxon>Fungi</taxon>
        <taxon>Dikarya</taxon>
        <taxon>Ascomycota</taxon>
        <taxon>Pezizomycotina</taxon>
        <taxon>Sordariomycetes</taxon>
        <taxon>Hypocreomycetidae</taxon>
        <taxon>Hypocreales</taxon>
        <taxon>Hypocreaceae</taxon>
        <taxon>Trichoderma</taxon>
    </lineage>
</organism>
<keyword evidence="1" id="KW-0812">Transmembrane</keyword>
<feature type="transmembrane region" description="Helical" evidence="1">
    <location>
        <begin position="35"/>
        <end position="53"/>
    </location>
</feature>